<dbReference type="Proteomes" id="UP001624684">
    <property type="component" value="Unassembled WGS sequence"/>
</dbReference>
<evidence type="ECO:0000256" key="8">
    <source>
        <dbReference type="HAMAP-Rule" id="MF_00301"/>
    </source>
</evidence>
<comment type="similarity">
    <text evidence="7 8">Belongs to the pseudomonas-type ThrB family.</text>
</comment>
<evidence type="ECO:0000256" key="7">
    <source>
        <dbReference type="ARBA" id="ARBA00038240"/>
    </source>
</evidence>
<evidence type="ECO:0000256" key="2">
    <source>
        <dbReference type="ARBA" id="ARBA00022679"/>
    </source>
</evidence>
<organism evidence="10 11">
    <name type="scientific">Moraxella oculi</name>
    <dbReference type="NCBI Taxonomy" id="2940516"/>
    <lineage>
        <taxon>Bacteria</taxon>
        <taxon>Pseudomonadati</taxon>
        <taxon>Pseudomonadota</taxon>
        <taxon>Gammaproteobacteria</taxon>
        <taxon>Moraxellales</taxon>
        <taxon>Moraxellaceae</taxon>
        <taxon>Moraxella</taxon>
    </lineage>
</organism>
<name>A0ABW8U761_9GAMM</name>
<keyword evidence="1 8" id="KW-0028">Amino-acid biosynthesis</keyword>
<dbReference type="PANTHER" id="PTHR21064:SF6">
    <property type="entry name" value="AMINOGLYCOSIDE PHOSPHOTRANSFERASE DOMAIN-CONTAINING PROTEIN"/>
    <property type="match status" value="1"/>
</dbReference>
<keyword evidence="3 8" id="KW-0791">Threonine biosynthesis</keyword>
<keyword evidence="2 8" id="KW-0808">Transferase</keyword>
<dbReference type="SUPFAM" id="SSF56112">
    <property type="entry name" value="Protein kinase-like (PK-like)"/>
    <property type="match status" value="1"/>
</dbReference>
<dbReference type="InterPro" id="IPR002575">
    <property type="entry name" value="Aminoglycoside_PTrfase"/>
</dbReference>
<dbReference type="Gene3D" id="3.90.1200.10">
    <property type="match status" value="1"/>
</dbReference>
<dbReference type="PANTHER" id="PTHR21064">
    <property type="entry name" value="AMINOGLYCOSIDE PHOSPHOTRANSFERASE DOMAIN-CONTAINING PROTEIN-RELATED"/>
    <property type="match status" value="1"/>
</dbReference>
<keyword evidence="5 8" id="KW-0418">Kinase</keyword>
<protein>
    <recommendedName>
        <fullName evidence="8">Homoserine kinase</fullName>
        <shortName evidence="8">HK</shortName>
        <shortName evidence="8">HSK</shortName>
        <ecNumber evidence="8">2.7.1.39</ecNumber>
    </recommendedName>
</protein>
<dbReference type="InterPro" id="IPR050249">
    <property type="entry name" value="Pseudomonas-type_ThrB"/>
</dbReference>
<keyword evidence="11" id="KW-1185">Reference proteome</keyword>
<evidence type="ECO:0000313" key="10">
    <source>
        <dbReference type="EMBL" id="MFL1732943.1"/>
    </source>
</evidence>
<dbReference type="HAMAP" id="MF_00301">
    <property type="entry name" value="Homoser_kinase_2"/>
    <property type="match status" value="1"/>
</dbReference>
<dbReference type="GO" id="GO:0004413">
    <property type="term" value="F:homoserine kinase activity"/>
    <property type="evidence" value="ECO:0007669"/>
    <property type="project" value="UniProtKB-EC"/>
</dbReference>
<dbReference type="InterPro" id="IPR005280">
    <property type="entry name" value="Homoserine_kinase_II"/>
</dbReference>
<feature type="domain" description="Aminoglycoside phosphotransferase" evidence="9">
    <location>
        <begin position="27"/>
        <end position="250"/>
    </location>
</feature>
<gene>
    <name evidence="8" type="primary">thrB</name>
    <name evidence="10" type="ORF">ACJHVH_08105</name>
</gene>
<dbReference type="EMBL" id="JBJJXE010000015">
    <property type="protein sequence ID" value="MFL1732943.1"/>
    <property type="molecule type" value="Genomic_DNA"/>
</dbReference>
<evidence type="ECO:0000256" key="5">
    <source>
        <dbReference type="ARBA" id="ARBA00022777"/>
    </source>
</evidence>
<sequence length="337" mass="38272">MSVYTHLSDDEFFAFCGLFGVAFKKAMPITQGIKNSNWFIQTDTDGGDEYGYVFTLFEERMPADIIKMATIMHALKDRLPIATPLIKRTAKGQDIGSDCVMRYENKAILIVPTLSGRHPTHTDEAMCFEMGKALATLHQTLQTLKPIEKYAVPLYDWARVKEREVSFMPADEACLMNDIWAAYTKLPKDLPQGLCHLDMFTDNTLWDFSDKAATLTGLLDFTEVSIEYYVMDIAITINDFCTTWGNAIDGESVNFNTDKMIAFINGYESIRSLTANEKNALPIMLAYSATIFWLLRLNVIHHNREQGRMGDDIMVKNPDLMKRLAAYHWGRIACSSF</sequence>
<proteinExistence type="inferred from homology"/>
<evidence type="ECO:0000313" key="11">
    <source>
        <dbReference type="Proteomes" id="UP001624684"/>
    </source>
</evidence>
<reference evidence="10 11" key="1">
    <citation type="submission" date="2024-11" db="EMBL/GenBank/DDBJ databases">
        <title>First Report of Moraxella oculi in Brazil in an Infectious Bovine Keratoconjunctivitis Outbreak.</title>
        <authorList>
            <person name="Carvalho C.V."/>
            <person name="Domingues R."/>
            <person name="Coutinho C."/>
            <person name="Honorio N.T.B.S."/>
            <person name="Faza D.R.L.R."/>
            <person name="Carvalho W.A."/>
            <person name="Machado A.B.F."/>
            <person name="Martins M.F."/>
            <person name="Gaspar E.B."/>
        </authorList>
    </citation>
    <scope>NUCLEOTIDE SEQUENCE [LARGE SCALE GENOMIC DNA]</scope>
    <source>
        <strain evidence="10 11">2117LE</strain>
    </source>
</reference>
<comment type="pathway">
    <text evidence="8">Amino-acid biosynthesis; L-threonine biosynthesis; L-threonine from L-aspartate: step 4/5.</text>
</comment>
<dbReference type="NCBIfam" id="NF003558">
    <property type="entry name" value="PRK05231.1"/>
    <property type="match status" value="1"/>
</dbReference>
<dbReference type="Gene3D" id="3.30.200.20">
    <property type="entry name" value="Phosphorylase Kinase, domain 1"/>
    <property type="match status" value="1"/>
</dbReference>
<keyword evidence="4 8" id="KW-0547">Nucleotide-binding</keyword>
<dbReference type="RefSeq" id="WP_407069455.1">
    <property type="nucleotide sequence ID" value="NZ_JBJJXE010000015.1"/>
</dbReference>
<dbReference type="Pfam" id="PF01636">
    <property type="entry name" value="APH"/>
    <property type="match status" value="1"/>
</dbReference>
<evidence type="ECO:0000256" key="6">
    <source>
        <dbReference type="ARBA" id="ARBA00022840"/>
    </source>
</evidence>
<evidence type="ECO:0000259" key="9">
    <source>
        <dbReference type="Pfam" id="PF01636"/>
    </source>
</evidence>
<dbReference type="InterPro" id="IPR011009">
    <property type="entry name" value="Kinase-like_dom_sf"/>
</dbReference>
<evidence type="ECO:0000256" key="4">
    <source>
        <dbReference type="ARBA" id="ARBA00022741"/>
    </source>
</evidence>
<dbReference type="EC" id="2.7.1.39" evidence="8"/>
<comment type="catalytic activity">
    <reaction evidence="8">
        <text>L-homoserine + ATP = O-phospho-L-homoserine + ADP + H(+)</text>
        <dbReference type="Rhea" id="RHEA:13985"/>
        <dbReference type="ChEBI" id="CHEBI:15378"/>
        <dbReference type="ChEBI" id="CHEBI:30616"/>
        <dbReference type="ChEBI" id="CHEBI:57476"/>
        <dbReference type="ChEBI" id="CHEBI:57590"/>
        <dbReference type="ChEBI" id="CHEBI:456216"/>
        <dbReference type="EC" id="2.7.1.39"/>
    </reaction>
</comment>
<evidence type="ECO:0000256" key="3">
    <source>
        <dbReference type="ARBA" id="ARBA00022697"/>
    </source>
</evidence>
<comment type="caution">
    <text evidence="10">The sequence shown here is derived from an EMBL/GenBank/DDBJ whole genome shotgun (WGS) entry which is preliminary data.</text>
</comment>
<evidence type="ECO:0000256" key="1">
    <source>
        <dbReference type="ARBA" id="ARBA00022605"/>
    </source>
</evidence>
<keyword evidence="6 8" id="KW-0067">ATP-binding</keyword>
<dbReference type="CDD" id="cd05153">
    <property type="entry name" value="HomoserineK_II"/>
    <property type="match status" value="1"/>
</dbReference>
<accession>A0ABW8U761</accession>